<dbReference type="SUPFAM" id="SSF52540">
    <property type="entry name" value="P-loop containing nucleoside triphosphate hydrolases"/>
    <property type="match status" value="1"/>
</dbReference>
<evidence type="ECO:0000256" key="9">
    <source>
        <dbReference type="ARBA" id="ARBA00023136"/>
    </source>
</evidence>
<keyword evidence="7" id="KW-0067">ATP-binding</keyword>
<dbReference type="InterPro" id="IPR017750">
    <property type="entry name" value="ATPase_T1SS"/>
</dbReference>
<feature type="domain" description="Peptidase C39" evidence="14">
    <location>
        <begin position="2"/>
        <end position="139"/>
    </location>
</feature>
<dbReference type="PROSITE" id="PS00211">
    <property type="entry name" value="ABC_TRANSPORTER_1"/>
    <property type="match status" value="1"/>
</dbReference>
<feature type="transmembrane region" description="Helical" evidence="11">
    <location>
        <begin position="403"/>
        <end position="424"/>
    </location>
</feature>
<evidence type="ECO:0000313" key="16">
    <source>
        <dbReference type="Proteomes" id="UP000036097"/>
    </source>
</evidence>
<dbReference type="Gene3D" id="1.20.1560.10">
    <property type="entry name" value="ABC transporter type 1, transmembrane domain"/>
    <property type="match status" value="1"/>
</dbReference>
<keyword evidence="8 11" id="KW-1133">Transmembrane helix</keyword>
<dbReference type="InterPro" id="IPR036640">
    <property type="entry name" value="ABC1_TM_sf"/>
</dbReference>
<evidence type="ECO:0000259" key="12">
    <source>
        <dbReference type="PROSITE" id="PS50893"/>
    </source>
</evidence>
<dbReference type="InterPro" id="IPR003439">
    <property type="entry name" value="ABC_transporter-like_ATP-bd"/>
</dbReference>
<dbReference type="SUPFAM" id="SSF90123">
    <property type="entry name" value="ABC transporter transmembrane region"/>
    <property type="match status" value="1"/>
</dbReference>
<feature type="compositionally biased region" description="Low complexity" evidence="10">
    <location>
        <begin position="481"/>
        <end position="490"/>
    </location>
</feature>
<dbReference type="Proteomes" id="UP000036097">
    <property type="component" value="Unassembled WGS sequence"/>
</dbReference>
<evidence type="ECO:0000256" key="8">
    <source>
        <dbReference type="ARBA" id="ARBA00022989"/>
    </source>
</evidence>
<proteinExistence type="predicted"/>
<feature type="domain" description="ABC transporter" evidence="12">
    <location>
        <begin position="517"/>
        <end position="743"/>
    </location>
</feature>
<reference evidence="15 16" key="1">
    <citation type="submission" date="2015-05" db="EMBL/GenBank/DDBJ databases">
        <title>Photobacterium galathea sp. nov.</title>
        <authorList>
            <person name="Machado H."/>
            <person name="Gram L."/>
        </authorList>
    </citation>
    <scope>NUCLEOTIDE SEQUENCE [LARGE SCALE GENOMIC DNA]</scope>
    <source>
        <strain evidence="15 16">CGMCC 1.12159</strain>
    </source>
</reference>
<feature type="compositionally biased region" description="Basic and acidic residues" evidence="10">
    <location>
        <begin position="98"/>
        <end position="107"/>
    </location>
</feature>
<dbReference type="PROSITE" id="PS50990">
    <property type="entry name" value="PEPTIDASE_C39"/>
    <property type="match status" value="1"/>
</dbReference>
<feature type="compositionally biased region" description="Polar residues" evidence="10">
    <location>
        <begin position="495"/>
        <end position="506"/>
    </location>
</feature>
<dbReference type="PANTHER" id="PTHR43394">
    <property type="entry name" value="ATP-DEPENDENT PERMEASE MDL1, MITOCHONDRIAL"/>
    <property type="match status" value="1"/>
</dbReference>
<feature type="transmembrane region" description="Helical" evidence="11">
    <location>
        <begin position="317"/>
        <end position="334"/>
    </location>
</feature>
<dbReference type="InterPro" id="IPR011527">
    <property type="entry name" value="ABC1_TM_dom"/>
</dbReference>
<dbReference type="Gene3D" id="3.40.50.300">
    <property type="entry name" value="P-loop containing nucleotide triphosphate hydrolases"/>
    <property type="match status" value="1"/>
</dbReference>
<evidence type="ECO:0000256" key="3">
    <source>
        <dbReference type="ARBA" id="ARBA00022475"/>
    </source>
</evidence>
<keyword evidence="3" id="KW-1003">Cell membrane</keyword>
<evidence type="ECO:0000259" key="13">
    <source>
        <dbReference type="PROSITE" id="PS50929"/>
    </source>
</evidence>
<dbReference type="InterPro" id="IPR017871">
    <property type="entry name" value="ABC_transporter-like_CS"/>
</dbReference>
<dbReference type="AlphaFoldDB" id="A0A0J1H134"/>
<comment type="caution">
    <text evidence="15">The sequence shown here is derived from an EMBL/GenBank/DDBJ whole genome shotgun (WGS) entry which is preliminary data.</text>
</comment>
<dbReference type="CDD" id="cd18587">
    <property type="entry name" value="ABC_6TM_LapB_like"/>
    <property type="match status" value="1"/>
</dbReference>
<evidence type="ECO:0000259" key="14">
    <source>
        <dbReference type="PROSITE" id="PS50990"/>
    </source>
</evidence>
<feature type="region of interest" description="Disordered" evidence="10">
    <location>
        <begin position="92"/>
        <end position="113"/>
    </location>
</feature>
<keyword evidence="4 11" id="KW-0812">Transmembrane</keyword>
<evidence type="ECO:0000256" key="4">
    <source>
        <dbReference type="ARBA" id="ARBA00022692"/>
    </source>
</evidence>
<dbReference type="EMBL" id="LDOT01000013">
    <property type="protein sequence ID" value="KLV05531.1"/>
    <property type="molecule type" value="Genomic_DNA"/>
</dbReference>
<organism evidence="15 16">
    <name type="scientific">Photobacterium aquae</name>
    <dbReference type="NCBI Taxonomy" id="1195763"/>
    <lineage>
        <taxon>Bacteria</taxon>
        <taxon>Pseudomonadati</taxon>
        <taxon>Pseudomonadota</taxon>
        <taxon>Gammaproteobacteria</taxon>
        <taxon>Vibrionales</taxon>
        <taxon>Vibrionaceae</taxon>
        <taxon>Photobacterium</taxon>
    </lineage>
</organism>
<evidence type="ECO:0000256" key="10">
    <source>
        <dbReference type="SAM" id="MobiDB-lite"/>
    </source>
</evidence>
<protein>
    <submittedName>
        <fullName evidence="15">ABC transporter</fullName>
    </submittedName>
</protein>
<dbReference type="OrthoDB" id="9782586at2"/>
<dbReference type="GO" id="GO:0006508">
    <property type="term" value="P:proteolysis"/>
    <property type="evidence" value="ECO:0007669"/>
    <property type="project" value="InterPro"/>
</dbReference>
<keyword evidence="6" id="KW-0378">Hydrolase</keyword>
<evidence type="ECO:0000256" key="11">
    <source>
        <dbReference type="SAM" id="Phobius"/>
    </source>
</evidence>
<name>A0A0J1H134_9GAMM</name>
<dbReference type="PANTHER" id="PTHR43394:SF1">
    <property type="entry name" value="ATP-BINDING CASSETTE SUB-FAMILY B MEMBER 10, MITOCHONDRIAL"/>
    <property type="match status" value="1"/>
</dbReference>
<dbReference type="GO" id="GO:0005886">
    <property type="term" value="C:plasma membrane"/>
    <property type="evidence" value="ECO:0007669"/>
    <property type="project" value="UniProtKB-SubCell"/>
</dbReference>
<feature type="transmembrane region" description="Helical" evidence="11">
    <location>
        <begin position="181"/>
        <end position="203"/>
    </location>
</feature>
<keyword evidence="9 11" id="KW-0472">Membrane</keyword>
<dbReference type="NCBIfam" id="TIGR03375">
    <property type="entry name" value="type_I_sec_LssB"/>
    <property type="match status" value="1"/>
</dbReference>
<keyword evidence="2" id="KW-0813">Transport</keyword>
<dbReference type="GO" id="GO:0016887">
    <property type="term" value="F:ATP hydrolysis activity"/>
    <property type="evidence" value="ECO:0007669"/>
    <property type="project" value="InterPro"/>
</dbReference>
<dbReference type="InterPro" id="IPR027417">
    <property type="entry name" value="P-loop_NTPase"/>
</dbReference>
<evidence type="ECO:0000313" key="15">
    <source>
        <dbReference type="EMBL" id="KLV05531.1"/>
    </source>
</evidence>
<evidence type="ECO:0000256" key="2">
    <source>
        <dbReference type="ARBA" id="ARBA00022448"/>
    </source>
</evidence>
<dbReference type="InterPro" id="IPR039421">
    <property type="entry name" value="Type_1_exporter"/>
</dbReference>
<evidence type="ECO:0000256" key="7">
    <source>
        <dbReference type="ARBA" id="ARBA00022840"/>
    </source>
</evidence>
<dbReference type="GO" id="GO:0005524">
    <property type="term" value="F:ATP binding"/>
    <property type="evidence" value="ECO:0007669"/>
    <property type="project" value="UniProtKB-KW"/>
</dbReference>
<evidence type="ECO:0000256" key="1">
    <source>
        <dbReference type="ARBA" id="ARBA00004651"/>
    </source>
</evidence>
<feature type="transmembrane region" description="Helical" evidence="11">
    <location>
        <begin position="215"/>
        <end position="232"/>
    </location>
</feature>
<accession>A0A0J1H134</accession>
<evidence type="ECO:0000256" key="5">
    <source>
        <dbReference type="ARBA" id="ARBA00022741"/>
    </source>
</evidence>
<comment type="subcellular location">
    <subcellularLocation>
        <location evidence="1">Cell membrane</location>
        <topology evidence="1">Multi-pass membrane protein</topology>
    </subcellularLocation>
</comment>
<evidence type="ECO:0000256" key="6">
    <source>
        <dbReference type="ARBA" id="ARBA00022801"/>
    </source>
</evidence>
<dbReference type="Pfam" id="PF00005">
    <property type="entry name" value="ABC_tran"/>
    <property type="match status" value="1"/>
</dbReference>
<dbReference type="InterPro" id="IPR003593">
    <property type="entry name" value="AAA+_ATPase"/>
</dbReference>
<sequence>MHDPLLTALCYLCRYHGQPHSTELLLDGLPIEHGQLPPFLLPRAAQNVGLEAHEAQLSLPELSPLLLPAIALLRNNTACVVTEIDHKKKQAQISGHTTLEETSRPADDNYQEGGNTKSTGHWISFAELERAFINRVFLFKRPFQGDERSQQHSTATQTNHSPSSRWFWQTLWQSKAIYRDVLVASFLINLFAVATPLFTRLVYDKVVPNQAFDTLWVLASGIAIIFGFDLLLKGLRSYFLDISGKKADLLMSAAIYRKVMGIEMAARPPSVGAFARHLQEFESIREFFTSASLSALIDLPFALLFLAVIAYIAGPLAIIPAIAIALLALYSLAIQRPLRQAIEQGTQLSTQKNANLVESLAGLETLKLLNSQPQYQHRWEQAVATMAGWSVRSRRLADSVHNLAGFTQQAVSVGIIITGVYLIAAGQLSVGGLIAVSMLASRAIAPMIQLSQLSTRYFQAKTAVETLSAIMASPEEASAVTSAQSSVSQAGEKQPPTSRHSQQFHSQTTVAKQIGRIQFDDVSFTYPGADSPALQHVSLTIRPGEKIGIIGKIGAGKTTLLRLLTRLYVPETGNILIDQHHLAQFHPGELRRHIGCMTQEPTLFFGTIRDNILLGRQHVSESDLTRACKLSGVALFTQSSPSGLNRQVGENGQCLSGGQKQAIAFARAIVSQPPLLILDEPTSSMDNRAEQQIKHTIADMERDTTLLLLTHKTTMLDVVDRLIVLEQGKIIADGPKDIILSKLK</sequence>
<dbReference type="RefSeq" id="WP_047878960.1">
    <property type="nucleotide sequence ID" value="NZ_LDOT01000013.1"/>
</dbReference>
<dbReference type="FunFam" id="3.40.50.300:FF:000299">
    <property type="entry name" value="ABC transporter ATP-binding protein/permease"/>
    <property type="match status" value="1"/>
</dbReference>
<dbReference type="PATRIC" id="fig|1195763.3.peg.2361"/>
<dbReference type="SMART" id="SM00382">
    <property type="entry name" value="AAA"/>
    <property type="match status" value="1"/>
</dbReference>
<gene>
    <name evidence="15" type="ORF">ABT56_11220</name>
</gene>
<keyword evidence="5" id="KW-0547">Nucleotide-binding</keyword>
<feature type="domain" description="ABC transmembrane type-1" evidence="13">
    <location>
        <begin position="181"/>
        <end position="459"/>
    </location>
</feature>
<dbReference type="Gene3D" id="3.90.70.10">
    <property type="entry name" value="Cysteine proteinases"/>
    <property type="match status" value="1"/>
</dbReference>
<dbReference type="GO" id="GO:0015421">
    <property type="term" value="F:ABC-type oligopeptide transporter activity"/>
    <property type="evidence" value="ECO:0007669"/>
    <property type="project" value="TreeGrafter"/>
</dbReference>
<keyword evidence="16" id="KW-1185">Reference proteome</keyword>
<dbReference type="GO" id="GO:0008233">
    <property type="term" value="F:peptidase activity"/>
    <property type="evidence" value="ECO:0007669"/>
    <property type="project" value="InterPro"/>
</dbReference>
<dbReference type="STRING" id="1195763.ABT56_11220"/>
<feature type="region of interest" description="Disordered" evidence="10">
    <location>
        <begin position="481"/>
        <end position="506"/>
    </location>
</feature>
<dbReference type="PROSITE" id="PS50929">
    <property type="entry name" value="ABC_TM1F"/>
    <property type="match status" value="1"/>
</dbReference>
<dbReference type="InterPro" id="IPR005074">
    <property type="entry name" value="Peptidase_C39"/>
</dbReference>
<dbReference type="Pfam" id="PF00664">
    <property type="entry name" value="ABC_membrane"/>
    <property type="match status" value="1"/>
</dbReference>
<dbReference type="PROSITE" id="PS50893">
    <property type="entry name" value="ABC_TRANSPORTER_2"/>
    <property type="match status" value="1"/>
</dbReference>